<dbReference type="PROSITE" id="PS51918">
    <property type="entry name" value="RADICAL_SAM"/>
    <property type="match status" value="1"/>
</dbReference>
<reference evidence="9 10" key="1">
    <citation type="journal article" date="2013" name="PLoS ONE">
        <title>Assembly-driven community genomics of a hypersaline microbial ecosystem.</title>
        <authorList>
            <person name="Podell S."/>
            <person name="Ugalde J.A."/>
            <person name="Narasingarao P."/>
            <person name="Banfield J.F."/>
            <person name="Heidelberg K.B."/>
            <person name="Allen E.E."/>
        </authorList>
    </citation>
    <scope>NUCLEOTIDE SEQUENCE [LARGE SCALE GENOMIC DNA]</scope>
    <source>
        <strain evidence="10">J07HQW1</strain>
    </source>
</reference>
<keyword evidence="6" id="KW-0411">Iron-sulfur</keyword>
<dbReference type="GO" id="GO:0003824">
    <property type="term" value="F:catalytic activity"/>
    <property type="evidence" value="ECO:0007669"/>
    <property type="project" value="InterPro"/>
</dbReference>
<dbReference type="Pfam" id="PF04055">
    <property type="entry name" value="Radical_SAM"/>
    <property type="match status" value="1"/>
</dbReference>
<feature type="domain" description="Radical SAM core" evidence="8">
    <location>
        <begin position="25"/>
        <end position="241"/>
    </location>
</feature>
<dbReference type="SFLD" id="SFLDG01067">
    <property type="entry name" value="SPASM/twitch_domain_containing"/>
    <property type="match status" value="1"/>
</dbReference>
<organism evidence="9 10">
    <name type="scientific">Haloquadratum walsbyi J07HQW1</name>
    <dbReference type="NCBI Taxonomy" id="1238424"/>
    <lineage>
        <taxon>Archaea</taxon>
        <taxon>Methanobacteriati</taxon>
        <taxon>Methanobacteriota</taxon>
        <taxon>Stenosarchaea group</taxon>
        <taxon>Halobacteria</taxon>
        <taxon>Halobacteriales</taxon>
        <taxon>Haloferacaceae</taxon>
        <taxon>Haloquadratum</taxon>
    </lineage>
</organism>
<evidence type="ECO:0000256" key="6">
    <source>
        <dbReference type="ARBA" id="ARBA00023014"/>
    </source>
</evidence>
<dbReference type="STRING" id="1238424.J07HQW1_01556"/>
<evidence type="ECO:0000256" key="3">
    <source>
        <dbReference type="ARBA" id="ARBA00022691"/>
    </source>
</evidence>
<dbReference type="CDD" id="cd21123">
    <property type="entry name" value="SPASM_MftC-like"/>
    <property type="match status" value="1"/>
</dbReference>
<dbReference type="InterPro" id="IPR017200">
    <property type="entry name" value="PqqE-like"/>
</dbReference>
<evidence type="ECO:0000259" key="8">
    <source>
        <dbReference type="PROSITE" id="PS51918"/>
    </source>
</evidence>
<dbReference type="GO" id="GO:0051539">
    <property type="term" value="F:4 iron, 4 sulfur cluster binding"/>
    <property type="evidence" value="ECO:0007669"/>
    <property type="project" value="UniProtKB-KW"/>
</dbReference>
<feature type="region of interest" description="Disordered" evidence="7">
    <location>
        <begin position="1"/>
        <end position="25"/>
    </location>
</feature>
<dbReference type="GO" id="GO:0046872">
    <property type="term" value="F:metal ion binding"/>
    <property type="evidence" value="ECO:0007669"/>
    <property type="project" value="UniProtKB-KW"/>
</dbReference>
<dbReference type="AlphaFoldDB" id="U1PD68"/>
<dbReference type="EMBL" id="KE356560">
    <property type="protein sequence ID" value="ERG91522.1"/>
    <property type="molecule type" value="Genomic_DNA"/>
</dbReference>
<evidence type="ECO:0000256" key="4">
    <source>
        <dbReference type="ARBA" id="ARBA00022723"/>
    </source>
</evidence>
<sequence>MSPSHSHSDLNSKQSNNSPHGRDYSETPLIVTWEVTQACELECDHCRAEAQPDRHPDELTTEQGKALLDQITDFGAPPPIVVFSGGDPLERPDLFELVEYAISNGLRTAVTPAPTTALTDSVLERFKELGVHRVALSLDGATPDRHDTFRGEDGSFETIRHAAEHAAEIGLSLQINTTVTATTVNDLPEIADLIDAFGAVMWEVFFLVPIGRGAELKQLSPEKMEQTLEWLYQYQRDADFRVITVEAPHYRRVAHQIEQRDGRSGPRVGSTGDGNGFVFVSHTGDVYPSGFLPVATGNVRDDDLVDLYRDAPLFQKLRNPESFHDPCGVCPYRTQCGGSRARAHATTGNPLASDPLCAYTVTEESNTQEDASLSNP</sequence>
<keyword evidence="5" id="KW-0408">Iron</keyword>
<proteinExistence type="predicted"/>
<dbReference type="SFLD" id="SFLDS00029">
    <property type="entry name" value="Radical_SAM"/>
    <property type="match status" value="1"/>
</dbReference>
<evidence type="ECO:0000256" key="2">
    <source>
        <dbReference type="ARBA" id="ARBA00022485"/>
    </source>
</evidence>
<dbReference type="SUPFAM" id="SSF102114">
    <property type="entry name" value="Radical SAM enzymes"/>
    <property type="match status" value="1"/>
</dbReference>
<comment type="cofactor">
    <cofactor evidence="1">
        <name>[4Fe-4S] cluster</name>
        <dbReference type="ChEBI" id="CHEBI:49883"/>
    </cofactor>
</comment>
<keyword evidence="4" id="KW-0479">Metal-binding</keyword>
<gene>
    <name evidence="9" type="ORF">J07HQW1_01556</name>
</gene>
<keyword evidence="2" id="KW-0004">4Fe-4S</keyword>
<feature type="compositionally biased region" description="Basic and acidic residues" evidence="7">
    <location>
        <begin position="1"/>
        <end position="10"/>
    </location>
</feature>
<dbReference type="InterPro" id="IPR013785">
    <property type="entry name" value="Aldolase_TIM"/>
</dbReference>
<evidence type="ECO:0000313" key="9">
    <source>
        <dbReference type="EMBL" id="ERG91522.1"/>
    </source>
</evidence>
<dbReference type="Gene3D" id="3.20.20.70">
    <property type="entry name" value="Aldolase class I"/>
    <property type="match status" value="1"/>
</dbReference>
<dbReference type="PANTHER" id="PTHR11228">
    <property type="entry name" value="RADICAL SAM DOMAIN PROTEIN"/>
    <property type="match status" value="1"/>
</dbReference>
<dbReference type="Proteomes" id="UP000030649">
    <property type="component" value="Unassembled WGS sequence"/>
</dbReference>
<dbReference type="HOGENOM" id="CLU_009273_4_0_2"/>
<dbReference type="InterPro" id="IPR007197">
    <property type="entry name" value="rSAM"/>
</dbReference>
<dbReference type="SMART" id="SM00729">
    <property type="entry name" value="Elp3"/>
    <property type="match status" value="1"/>
</dbReference>
<keyword evidence="3" id="KW-0949">S-adenosyl-L-methionine</keyword>
<name>U1PD68_9EURY</name>
<dbReference type="InterPro" id="IPR058240">
    <property type="entry name" value="rSAM_sf"/>
</dbReference>
<evidence type="ECO:0000256" key="7">
    <source>
        <dbReference type="SAM" id="MobiDB-lite"/>
    </source>
</evidence>
<dbReference type="InterPro" id="IPR006638">
    <property type="entry name" value="Elp3/MiaA/NifB-like_rSAM"/>
</dbReference>
<dbReference type="InterPro" id="IPR050377">
    <property type="entry name" value="Radical_SAM_PqqE_MftC-like"/>
</dbReference>
<accession>U1PD68</accession>
<dbReference type="CDD" id="cd01335">
    <property type="entry name" value="Radical_SAM"/>
    <property type="match status" value="1"/>
</dbReference>
<evidence type="ECO:0000313" key="10">
    <source>
        <dbReference type="Proteomes" id="UP000030649"/>
    </source>
</evidence>
<protein>
    <submittedName>
        <fullName evidence="9">Putative Fe-S oxidoreductase</fullName>
    </submittedName>
</protein>
<evidence type="ECO:0000256" key="5">
    <source>
        <dbReference type="ARBA" id="ARBA00023004"/>
    </source>
</evidence>
<dbReference type="PIRSF" id="PIRSF037420">
    <property type="entry name" value="PQQ_syn_pqqE"/>
    <property type="match status" value="1"/>
</dbReference>
<evidence type="ECO:0000256" key="1">
    <source>
        <dbReference type="ARBA" id="ARBA00001966"/>
    </source>
</evidence>
<dbReference type="PANTHER" id="PTHR11228:SF34">
    <property type="entry name" value="TUNGSTEN-CONTAINING ALDEHYDE FERREDOXIN OXIDOREDUCTASE COFACTOR MODIFYING PROTEIN"/>
    <property type="match status" value="1"/>
</dbReference>
<dbReference type="SFLD" id="SFLDG01386">
    <property type="entry name" value="main_SPASM_domain-containing"/>
    <property type="match status" value="1"/>
</dbReference>